<protein>
    <submittedName>
        <fullName evidence="4">Glutamate synthase domain protein</fullName>
        <ecNumber evidence="4">1.4.1.13</ecNumber>
    </submittedName>
</protein>
<comment type="caution">
    <text evidence="4">The sequence shown here is derived from an EMBL/GenBank/DDBJ whole genome shotgun (WGS) entry which is preliminary data.</text>
</comment>
<evidence type="ECO:0000313" key="5">
    <source>
        <dbReference type="Proteomes" id="UP000005714"/>
    </source>
</evidence>
<evidence type="ECO:0000256" key="2">
    <source>
        <dbReference type="PIRNR" id="PIRNR006429"/>
    </source>
</evidence>
<dbReference type="PANTHER" id="PTHR43819:SF1">
    <property type="entry name" value="ARCHAEAL-TYPE GLUTAMATE SYNTHASE [NADPH]"/>
    <property type="match status" value="1"/>
</dbReference>
<accession>D4YLC2</accession>
<proteinExistence type="inferred from homology"/>
<dbReference type="InterPro" id="IPR027283">
    <property type="entry name" value="YerD"/>
</dbReference>
<dbReference type="Proteomes" id="UP000005714">
    <property type="component" value="Unassembled WGS sequence"/>
</dbReference>
<dbReference type="GO" id="GO:0004355">
    <property type="term" value="F:glutamate synthase (NADPH) activity"/>
    <property type="evidence" value="ECO:0007669"/>
    <property type="project" value="UniProtKB-EC"/>
</dbReference>
<evidence type="ECO:0000256" key="1">
    <source>
        <dbReference type="ARBA" id="ARBA00009716"/>
    </source>
</evidence>
<dbReference type="InterPro" id="IPR002932">
    <property type="entry name" value="Glu_synthdom"/>
</dbReference>
<gene>
    <name evidence="4" type="primary">yerD</name>
    <name evidence="4" type="ORF">HMPREF0183_0732</name>
</gene>
<dbReference type="OrthoDB" id="9758182at2"/>
<dbReference type="CDD" id="cd02808">
    <property type="entry name" value="GltS_FMN"/>
    <property type="match status" value="1"/>
</dbReference>
<dbReference type="STRING" id="585530.HMPREF0183_0732"/>
<dbReference type="SUPFAM" id="SSF51395">
    <property type="entry name" value="FMN-linked oxidoreductases"/>
    <property type="match status" value="1"/>
</dbReference>
<dbReference type="PIRSF" id="PIRSF500060">
    <property type="entry name" value="UCP500060"/>
    <property type="match status" value="1"/>
</dbReference>
<dbReference type="eggNOG" id="COG0069">
    <property type="taxonomic scope" value="Bacteria"/>
</dbReference>
<dbReference type="PANTHER" id="PTHR43819">
    <property type="entry name" value="ARCHAEAL-TYPE GLUTAMATE SYNTHASE [NADPH]"/>
    <property type="match status" value="1"/>
</dbReference>
<evidence type="ECO:0000313" key="4">
    <source>
        <dbReference type="EMBL" id="EFG47956.1"/>
    </source>
</evidence>
<dbReference type="EMBL" id="ADNU01000021">
    <property type="protein sequence ID" value="EFG47956.1"/>
    <property type="molecule type" value="Genomic_DNA"/>
</dbReference>
<dbReference type="AlphaFoldDB" id="D4YLC2"/>
<dbReference type="RefSeq" id="WP_005882839.1">
    <property type="nucleotide sequence ID" value="NZ_ADNU01000021.1"/>
</dbReference>
<keyword evidence="5" id="KW-1185">Reference proteome</keyword>
<reference evidence="4 5" key="1">
    <citation type="submission" date="2010-04" db="EMBL/GenBank/DDBJ databases">
        <authorList>
            <person name="Qin X."/>
            <person name="Bachman B."/>
            <person name="Battles P."/>
            <person name="Bell A."/>
            <person name="Bess C."/>
            <person name="Bickham C."/>
            <person name="Chaboub L."/>
            <person name="Chen D."/>
            <person name="Coyle M."/>
            <person name="Deiros D.R."/>
            <person name="Dinh H."/>
            <person name="Forbes L."/>
            <person name="Fowler G."/>
            <person name="Francisco L."/>
            <person name="Fu Q."/>
            <person name="Gubbala S."/>
            <person name="Hale W."/>
            <person name="Han Y."/>
            <person name="Hemphill L."/>
            <person name="Highlander S.K."/>
            <person name="Hirani K."/>
            <person name="Hogues M."/>
            <person name="Jackson L."/>
            <person name="Jakkamsetti A."/>
            <person name="Javaid M."/>
            <person name="Jiang H."/>
            <person name="Korchina V."/>
            <person name="Kovar C."/>
            <person name="Lara F."/>
            <person name="Lee S."/>
            <person name="Mata R."/>
            <person name="Mathew T."/>
            <person name="Moen C."/>
            <person name="Morales K."/>
            <person name="Munidasa M."/>
            <person name="Nazareth L."/>
            <person name="Ngo R."/>
            <person name="Nguyen L."/>
            <person name="Okwuonu G."/>
            <person name="Ongeri F."/>
            <person name="Patil S."/>
            <person name="Petrosino J."/>
            <person name="Pham C."/>
            <person name="Pham P."/>
            <person name="Pu L.-L."/>
            <person name="Puazo M."/>
            <person name="Raj R."/>
            <person name="Reid J."/>
            <person name="Rouhana J."/>
            <person name="Saada N."/>
            <person name="Shang Y."/>
            <person name="Simmons D."/>
            <person name="Thornton R."/>
            <person name="Warren J."/>
            <person name="Weissenberger G."/>
            <person name="Zhang J."/>
            <person name="Zhang L."/>
            <person name="Zhou C."/>
            <person name="Zhu D."/>
            <person name="Muzny D."/>
            <person name="Worley K."/>
            <person name="Gibbs R."/>
        </authorList>
    </citation>
    <scope>NUCLEOTIDE SEQUENCE [LARGE SCALE GENOMIC DNA]</scope>
    <source>
        <strain evidence="4 5">ATCC 49030</strain>
    </source>
</reference>
<dbReference type="InterPro" id="IPR024188">
    <property type="entry name" value="GltB"/>
</dbReference>
<dbReference type="EC" id="1.4.1.13" evidence="4"/>
<dbReference type="Gene3D" id="3.20.20.70">
    <property type="entry name" value="Aldolase class I"/>
    <property type="match status" value="1"/>
</dbReference>
<feature type="domain" description="Glutamate synthase" evidence="3">
    <location>
        <begin position="135"/>
        <end position="451"/>
    </location>
</feature>
<comment type="similarity">
    <text evidence="1 2">Belongs to the glutamate synthase family.</text>
</comment>
<dbReference type="InterPro" id="IPR013785">
    <property type="entry name" value="Aldolase_TIM"/>
</dbReference>
<name>D4YLC2_9MICO</name>
<dbReference type="Pfam" id="PF01645">
    <property type="entry name" value="Glu_synthase"/>
    <property type="match status" value="1"/>
</dbReference>
<organism evidence="4 5">
    <name type="scientific">Brevibacterium mcbrellneri ATCC 49030</name>
    <dbReference type="NCBI Taxonomy" id="585530"/>
    <lineage>
        <taxon>Bacteria</taxon>
        <taxon>Bacillati</taxon>
        <taxon>Actinomycetota</taxon>
        <taxon>Actinomycetes</taxon>
        <taxon>Micrococcales</taxon>
        <taxon>Brevibacteriaceae</taxon>
        <taxon>Brevibacterium</taxon>
    </lineage>
</organism>
<evidence type="ECO:0000259" key="3">
    <source>
        <dbReference type="Pfam" id="PF01645"/>
    </source>
</evidence>
<keyword evidence="4" id="KW-0560">Oxidoreductase</keyword>
<sequence>MGSRSKIISLAAAVTATATAGLAVRDLLQKKHSLLRNYPVAGHARYMLEDIRPQIQQYFIERNWDGRPFDRDTRSLIYARAKGQDDDDAFGTELDVTRVGAEYLVHSMAPVAMPENPPRVHIGGDECSQPYDMSLMNISAMSFGSLSDNAVRALNKGAELGGFLHDTGEGAISPYHQEANGDLMWELGTGYFGARDENGNFDPQRFRDRSADEQVKCVSLKLSQGAKPGLGGMLPGAKVTPEIAEIRGIPVGQDCISPAYHRVFSTPVELIEFTARMRELSGGKPAGFKLCVTSRTQVLAVCKAMLEVGTTPDFIIIDGSEGGTGAAPLEFEDHMGMPLTEGLATFHNALVGTGLRDRIKLGAAGKVAAGNDIVKRLIQGADFTMSARAMMMAIGCIQAQVCNTGKCPVGVATQNPLRARALDVEDKSMRVFRYHQATVNQAVRLMAAMGVENPSELDYSMLRKRVSHKQTCGFDQLFDHLGDGELLSQAPEAWEAAWNAASPHSFLPARK</sequence>
<dbReference type="GO" id="GO:0006537">
    <property type="term" value="P:glutamate biosynthetic process"/>
    <property type="evidence" value="ECO:0007669"/>
    <property type="project" value="InterPro"/>
</dbReference>
<dbReference type="PIRSF" id="PIRSF006429">
    <property type="entry name" value="GOGAT_lg_2"/>
    <property type="match status" value="1"/>
</dbReference>